<keyword evidence="1" id="KW-0732">Signal</keyword>
<organism evidence="2 3">
    <name type="scientific">Flaviaesturariibacter amylovorans</name>
    <dbReference type="NCBI Taxonomy" id="1084520"/>
    <lineage>
        <taxon>Bacteria</taxon>
        <taxon>Pseudomonadati</taxon>
        <taxon>Bacteroidota</taxon>
        <taxon>Chitinophagia</taxon>
        <taxon>Chitinophagales</taxon>
        <taxon>Chitinophagaceae</taxon>
        <taxon>Flaviaestuariibacter</taxon>
    </lineage>
</organism>
<name>A0ABP8GP29_9BACT</name>
<protein>
    <recommendedName>
        <fullName evidence="4">DUF4856 domain-containing protein</fullName>
    </recommendedName>
</protein>
<feature type="chain" id="PRO_5046376380" description="DUF4856 domain-containing protein" evidence="1">
    <location>
        <begin position="25"/>
        <end position="334"/>
    </location>
</feature>
<dbReference type="EMBL" id="BAABGY010000007">
    <property type="protein sequence ID" value="GAA4327785.1"/>
    <property type="molecule type" value="Genomic_DNA"/>
</dbReference>
<comment type="caution">
    <text evidence="2">The sequence shown here is derived from an EMBL/GenBank/DDBJ whole genome shotgun (WGS) entry which is preliminary data.</text>
</comment>
<evidence type="ECO:0000313" key="3">
    <source>
        <dbReference type="Proteomes" id="UP001501725"/>
    </source>
</evidence>
<reference evidence="3" key="1">
    <citation type="journal article" date="2019" name="Int. J. Syst. Evol. Microbiol.">
        <title>The Global Catalogue of Microorganisms (GCM) 10K type strain sequencing project: providing services to taxonomists for standard genome sequencing and annotation.</title>
        <authorList>
            <consortium name="The Broad Institute Genomics Platform"/>
            <consortium name="The Broad Institute Genome Sequencing Center for Infectious Disease"/>
            <person name="Wu L."/>
            <person name="Ma J."/>
        </authorList>
    </citation>
    <scope>NUCLEOTIDE SEQUENCE [LARGE SCALE GENOMIC DNA]</scope>
    <source>
        <strain evidence="3">JCM 17919</strain>
    </source>
</reference>
<accession>A0ABP8GP29</accession>
<proteinExistence type="predicted"/>
<feature type="signal peptide" evidence="1">
    <location>
        <begin position="1"/>
        <end position="24"/>
    </location>
</feature>
<sequence length="334" mass="37324">MCMTNRFYCLLACLLCAVSSRAQGEREYLQQKSGAYTYAYRVDEHSREYRLTSAEAAAFDKSFAALEAVLRRHPVLVAPKGFDVRFKARPLFAFEHDKHPYNYGIAGEAVIEFQEWFRYGGAVQKQQLEPPSLLVDINALGATIANEANRFEGDGYDDALHAAARRLNEFFGAPRLVAELDTGVHLYANNIIVVAKPGRPYWIPVTVQQYFDALFRYYELRLRKAPAESGVLELIRNEYAAIPPAERSGPAFGATESISGITASANEFPIMTFNPGYFDRKLPRTAIQLLTLRDHSTLGLSEPDPEIGGDGPAPKAIRTLLRTLDTGALRRLLR</sequence>
<gene>
    <name evidence="2" type="ORF">GCM10023184_17210</name>
</gene>
<evidence type="ECO:0000256" key="1">
    <source>
        <dbReference type="SAM" id="SignalP"/>
    </source>
</evidence>
<dbReference type="Proteomes" id="UP001501725">
    <property type="component" value="Unassembled WGS sequence"/>
</dbReference>
<evidence type="ECO:0008006" key="4">
    <source>
        <dbReference type="Google" id="ProtNLM"/>
    </source>
</evidence>
<evidence type="ECO:0000313" key="2">
    <source>
        <dbReference type="EMBL" id="GAA4327785.1"/>
    </source>
</evidence>
<keyword evidence="3" id="KW-1185">Reference proteome</keyword>